<feature type="compositionally biased region" description="Basic and acidic residues" evidence="1">
    <location>
        <begin position="31"/>
        <end position="42"/>
    </location>
</feature>
<reference evidence="2 3" key="1">
    <citation type="submission" date="2018-05" db="EMBL/GenBank/DDBJ databases">
        <title>Genomic Encyclopedia of Archaeal and Bacterial Type Strains, Phase II (KMG-II): from individual species to whole genera.</title>
        <authorList>
            <person name="Goeker M."/>
        </authorList>
    </citation>
    <scope>NUCLEOTIDE SEQUENCE [LARGE SCALE GENOMIC DNA]</scope>
    <source>
        <strain evidence="2 3">DSM 45184</strain>
    </source>
</reference>
<sequence length="71" mass="7534">MPRGYTAIMSDVDPEQYSEFTTEDGPGSADVDPHRAQEHPAQEAHGGSMAPGQVDDTGHRTSEPLPGELDG</sequence>
<keyword evidence="3" id="KW-1185">Reference proteome</keyword>
<gene>
    <name evidence="2" type="ORF">BC793_11338</name>
</gene>
<organism evidence="2 3">
    <name type="scientific">Actinoplanes xinjiangensis</name>
    <dbReference type="NCBI Taxonomy" id="512350"/>
    <lineage>
        <taxon>Bacteria</taxon>
        <taxon>Bacillati</taxon>
        <taxon>Actinomycetota</taxon>
        <taxon>Actinomycetes</taxon>
        <taxon>Micromonosporales</taxon>
        <taxon>Micromonosporaceae</taxon>
        <taxon>Actinoplanes</taxon>
    </lineage>
</organism>
<evidence type="ECO:0000313" key="3">
    <source>
        <dbReference type="Proteomes" id="UP000245697"/>
    </source>
</evidence>
<protein>
    <submittedName>
        <fullName evidence="2">Uncharacterized protein</fullName>
    </submittedName>
</protein>
<dbReference type="Proteomes" id="UP000245697">
    <property type="component" value="Unassembled WGS sequence"/>
</dbReference>
<proteinExistence type="predicted"/>
<dbReference type="EMBL" id="QGGR01000013">
    <property type="protein sequence ID" value="PWK43356.1"/>
    <property type="molecule type" value="Genomic_DNA"/>
</dbReference>
<feature type="region of interest" description="Disordered" evidence="1">
    <location>
        <begin position="1"/>
        <end position="71"/>
    </location>
</feature>
<dbReference type="AlphaFoldDB" id="A0A316F7W5"/>
<comment type="caution">
    <text evidence="2">The sequence shown here is derived from an EMBL/GenBank/DDBJ whole genome shotgun (WGS) entry which is preliminary data.</text>
</comment>
<evidence type="ECO:0000256" key="1">
    <source>
        <dbReference type="SAM" id="MobiDB-lite"/>
    </source>
</evidence>
<evidence type="ECO:0000313" key="2">
    <source>
        <dbReference type="EMBL" id="PWK43356.1"/>
    </source>
</evidence>
<accession>A0A316F7W5</accession>
<name>A0A316F7W5_9ACTN</name>